<dbReference type="Pfam" id="PF03399">
    <property type="entry name" value="SAC3_GANP"/>
    <property type="match status" value="2"/>
</dbReference>
<proteinExistence type="predicted"/>
<dbReference type="Gramene" id="OE9A112669T1">
    <property type="protein sequence ID" value="OE9A112669C1"/>
    <property type="gene ID" value="OE9A112669"/>
</dbReference>
<name>A0A8S0RPM0_OLEEU</name>
<feature type="domain" description="SAC3/GANP/THP3 conserved" evidence="1">
    <location>
        <begin position="131"/>
        <end position="200"/>
    </location>
</feature>
<sequence length="206" mass="23202">MGASNFYVRRASAMMLGQNFEEKGSSAEIEKSYLRLTSAPDPDPATVRPEEVLEKVLLMVQNSQKNYLYKCDQLKSIRQDLVVQHRRNELTVKVYETHARLAIEVGDLPEYNQCQSQLGTLYLEGIKGCLMEFAAYNLLCVLLHSSNNRDLVSAMSRLSAEAKKDDAVKHALSVRAAMTSENYVMFFRLYKTAPNLNGYLMGGSLC</sequence>
<dbReference type="PANTHER" id="PTHR12436:SF4">
    <property type="entry name" value="LEUKOCYTE RECEPTOR CLUSTER MEMBER 8"/>
    <property type="match status" value="1"/>
</dbReference>
<gene>
    <name evidence="2" type="ORF">OLEA9_A112669</name>
</gene>
<protein>
    <submittedName>
        <fullName evidence="2">THP3 homolog C2A9.11c</fullName>
    </submittedName>
</protein>
<dbReference type="Proteomes" id="UP000594638">
    <property type="component" value="Unassembled WGS sequence"/>
</dbReference>
<organism evidence="2 3">
    <name type="scientific">Olea europaea subsp. europaea</name>
    <dbReference type="NCBI Taxonomy" id="158383"/>
    <lineage>
        <taxon>Eukaryota</taxon>
        <taxon>Viridiplantae</taxon>
        <taxon>Streptophyta</taxon>
        <taxon>Embryophyta</taxon>
        <taxon>Tracheophyta</taxon>
        <taxon>Spermatophyta</taxon>
        <taxon>Magnoliopsida</taxon>
        <taxon>eudicotyledons</taxon>
        <taxon>Gunneridae</taxon>
        <taxon>Pentapetalae</taxon>
        <taxon>asterids</taxon>
        <taxon>lamiids</taxon>
        <taxon>Lamiales</taxon>
        <taxon>Oleaceae</taxon>
        <taxon>Oleeae</taxon>
        <taxon>Olea</taxon>
    </lineage>
</organism>
<dbReference type="PANTHER" id="PTHR12436">
    <property type="entry name" value="80 KDA MCM3-ASSOCIATED PROTEIN"/>
    <property type="match status" value="1"/>
</dbReference>
<evidence type="ECO:0000313" key="3">
    <source>
        <dbReference type="Proteomes" id="UP000594638"/>
    </source>
</evidence>
<evidence type="ECO:0000313" key="2">
    <source>
        <dbReference type="EMBL" id="CAA2981002.1"/>
    </source>
</evidence>
<accession>A0A8S0RPM0</accession>
<reference evidence="2 3" key="1">
    <citation type="submission" date="2019-12" db="EMBL/GenBank/DDBJ databases">
        <authorList>
            <person name="Alioto T."/>
            <person name="Alioto T."/>
            <person name="Gomez Garrido J."/>
        </authorList>
    </citation>
    <scope>NUCLEOTIDE SEQUENCE [LARGE SCALE GENOMIC DNA]</scope>
</reference>
<dbReference type="OrthoDB" id="199574at2759"/>
<dbReference type="EMBL" id="CACTIH010003661">
    <property type="protein sequence ID" value="CAA2981002.1"/>
    <property type="molecule type" value="Genomic_DNA"/>
</dbReference>
<dbReference type="InterPro" id="IPR045107">
    <property type="entry name" value="SAC3/GANP/THP3"/>
</dbReference>
<dbReference type="AlphaFoldDB" id="A0A8S0RPM0"/>
<comment type="caution">
    <text evidence="2">The sequence shown here is derived from an EMBL/GenBank/DDBJ whole genome shotgun (WGS) entry which is preliminary data.</text>
</comment>
<keyword evidence="3" id="KW-1185">Reference proteome</keyword>
<feature type="domain" description="SAC3/GANP/THP3 conserved" evidence="1">
    <location>
        <begin position="23"/>
        <end position="103"/>
    </location>
</feature>
<dbReference type="InterPro" id="IPR005062">
    <property type="entry name" value="SAC3/GANP/THP3_conserved"/>
</dbReference>
<evidence type="ECO:0000259" key="1">
    <source>
        <dbReference type="Pfam" id="PF03399"/>
    </source>
</evidence>
<dbReference type="Gene3D" id="1.25.40.990">
    <property type="match status" value="1"/>
</dbReference>
<dbReference type="GO" id="GO:0005634">
    <property type="term" value="C:nucleus"/>
    <property type="evidence" value="ECO:0007669"/>
    <property type="project" value="TreeGrafter"/>
</dbReference>